<comment type="caution">
    <text evidence="4">The sequence shown here is derived from an EMBL/GenBank/DDBJ whole genome shotgun (WGS) entry which is preliminary data.</text>
</comment>
<dbReference type="Pfam" id="PF08423">
    <property type="entry name" value="Rad51"/>
    <property type="match status" value="1"/>
</dbReference>
<dbReference type="GO" id="GO:0005657">
    <property type="term" value="C:replication fork"/>
    <property type="evidence" value="ECO:0007669"/>
    <property type="project" value="TreeGrafter"/>
</dbReference>
<evidence type="ECO:0000256" key="2">
    <source>
        <dbReference type="ARBA" id="ARBA00023242"/>
    </source>
</evidence>
<comment type="subcellular location">
    <subcellularLocation>
        <location evidence="1">Nucleus</location>
    </subcellularLocation>
</comment>
<dbReference type="GO" id="GO:0008094">
    <property type="term" value="F:ATP-dependent activity, acting on DNA"/>
    <property type="evidence" value="ECO:0007669"/>
    <property type="project" value="TreeGrafter"/>
</dbReference>
<dbReference type="GO" id="GO:0042148">
    <property type="term" value="P:DNA strand invasion"/>
    <property type="evidence" value="ECO:0007669"/>
    <property type="project" value="TreeGrafter"/>
</dbReference>
<proteinExistence type="predicted"/>
<protein>
    <submittedName>
        <fullName evidence="4">DNA repair protein RAD51 4</fullName>
    </submittedName>
</protein>
<evidence type="ECO:0000313" key="4">
    <source>
        <dbReference type="EMBL" id="RDB31002.1"/>
    </source>
</evidence>
<dbReference type="EMBL" id="LUEZ02000002">
    <property type="protein sequence ID" value="RDB31002.1"/>
    <property type="molecule type" value="Genomic_DNA"/>
</dbReference>
<gene>
    <name evidence="4" type="primary">Rad51d</name>
    <name evidence="4" type="ORF">Hypma_000083</name>
</gene>
<reference evidence="4" key="1">
    <citation type="submission" date="2018-04" db="EMBL/GenBank/DDBJ databases">
        <title>Whole genome sequencing of Hypsizygus marmoreus.</title>
        <authorList>
            <person name="Choi I.-G."/>
            <person name="Min B."/>
            <person name="Kim J.-G."/>
            <person name="Kim S."/>
            <person name="Oh Y.-L."/>
            <person name="Kong W.-S."/>
            <person name="Park H."/>
            <person name="Jeong J."/>
            <person name="Song E.-S."/>
        </authorList>
    </citation>
    <scope>NUCLEOTIDE SEQUENCE [LARGE SCALE GENOMIC DNA]</scope>
    <source>
        <strain evidence="4">51987-8</strain>
    </source>
</reference>
<evidence type="ECO:0000259" key="3">
    <source>
        <dbReference type="Pfam" id="PF08423"/>
    </source>
</evidence>
<dbReference type="OrthoDB" id="336321at2759"/>
<dbReference type="AlphaFoldDB" id="A0A369KBN2"/>
<dbReference type="GO" id="GO:0005815">
    <property type="term" value="C:microtubule organizing center"/>
    <property type="evidence" value="ECO:0007669"/>
    <property type="project" value="TreeGrafter"/>
</dbReference>
<dbReference type="InterPro" id="IPR051988">
    <property type="entry name" value="HRR_RAD51_Paralog"/>
</dbReference>
<dbReference type="InterPro" id="IPR013632">
    <property type="entry name" value="Rad51_C"/>
</dbReference>
<dbReference type="GO" id="GO:0000400">
    <property type="term" value="F:four-way junction DNA binding"/>
    <property type="evidence" value="ECO:0007669"/>
    <property type="project" value="TreeGrafter"/>
</dbReference>
<organism evidence="4 5">
    <name type="scientific">Hypsizygus marmoreus</name>
    <name type="common">White beech mushroom</name>
    <name type="synonym">Agaricus marmoreus</name>
    <dbReference type="NCBI Taxonomy" id="39966"/>
    <lineage>
        <taxon>Eukaryota</taxon>
        <taxon>Fungi</taxon>
        <taxon>Dikarya</taxon>
        <taxon>Basidiomycota</taxon>
        <taxon>Agaricomycotina</taxon>
        <taxon>Agaricomycetes</taxon>
        <taxon>Agaricomycetidae</taxon>
        <taxon>Agaricales</taxon>
        <taxon>Tricholomatineae</taxon>
        <taxon>Lyophyllaceae</taxon>
        <taxon>Hypsizygus</taxon>
    </lineage>
</organism>
<sequence length="334" mass="36360">MRLATLVPSVPAGLVDCLEKCGIRTDTDLLFTPTLDLYRQLPSGTITLRELGKTIARVADLASAKGTSGVDMLKEEVDAQSKSRQLSSGVSELDQLLNGFGGQHVFEICGDRQSGKTVLALNVVLRHLSQSENTKVLWMDTTGDFSVDEASRILNCYITESASGTALERLQVSSTFDIEAAYEYSANTDTRKEAKLSCIVIDAITPLLGPLLSAVSAQGHSMMTGFMHQLRIFAQTYSCSILVINNTTFFNPSNPYSALANAASTRKPALGPSFAFLTDATLWLTKAGEQDEADPKIRYTIHTAEVLRSKITRSKTWCTFKIAQGKVLDYAPDQ</sequence>
<dbReference type="InterPro" id="IPR027417">
    <property type="entry name" value="P-loop_NTPase"/>
</dbReference>
<dbReference type="GO" id="GO:0000724">
    <property type="term" value="P:double-strand break repair via homologous recombination"/>
    <property type="evidence" value="ECO:0007669"/>
    <property type="project" value="TreeGrafter"/>
</dbReference>
<dbReference type="STRING" id="39966.A0A369KBN2"/>
<dbReference type="InParanoid" id="A0A369KBN2"/>
<name>A0A369KBN2_HYPMA</name>
<dbReference type="GO" id="GO:0000723">
    <property type="term" value="P:telomere maintenance"/>
    <property type="evidence" value="ECO:0007669"/>
    <property type="project" value="TreeGrafter"/>
</dbReference>
<dbReference type="Proteomes" id="UP000076154">
    <property type="component" value="Unassembled WGS sequence"/>
</dbReference>
<evidence type="ECO:0000256" key="1">
    <source>
        <dbReference type="ARBA" id="ARBA00004123"/>
    </source>
</evidence>
<evidence type="ECO:0000313" key="5">
    <source>
        <dbReference type="Proteomes" id="UP000076154"/>
    </source>
</evidence>
<accession>A0A369KBN2</accession>
<dbReference type="SUPFAM" id="SSF52540">
    <property type="entry name" value="P-loop containing nucleoside triphosphate hydrolases"/>
    <property type="match status" value="1"/>
</dbReference>
<dbReference type="PANTHER" id="PTHR46457">
    <property type="entry name" value="DNA REPAIR PROTEIN RAD51 HOMOLOG 4"/>
    <property type="match status" value="1"/>
</dbReference>
<dbReference type="GO" id="GO:0003697">
    <property type="term" value="F:single-stranded DNA binding"/>
    <property type="evidence" value="ECO:0007669"/>
    <property type="project" value="TreeGrafter"/>
</dbReference>
<dbReference type="Gene3D" id="3.40.50.300">
    <property type="entry name" value="P-loop containing nucleotide triphosphate hydrolases"/>
    <property type="match status" value="1"/>
</dbReference>
<feature type="domain" description="Rad51-like C-terminal" evidence="3">
    <location>
        <begin position="85"/>
        <end position="287"/>
    </location>
</feature>
<dbReference type="GO" id="GO:0007131">
    <property type="term" value="P:reciprocal meiotic recombination"/>
    <property type="evidence" value="ECO:0007669"/>
    <property type="project" value="TreeGrafter"/>
</dbReference>
<dbReference type="GO" id="GO:0033063">
    <property type="term" value="C:Rad51B-Rad51C-Rad51D-XRCC2 complex"/>
    <property type="evidence" value="ECO:0007669"/>
    <property type="project" value="TreeGrafter"/>
</dbReference>
<keyword evidence="2" id="KW-0539">Nucleus</keyword>
<dbReference type="PANTHER" id="PTHR46457:SF1">
    <property type="entry name" value="DNA REPAIR PROTEIN RAD51 HOMOLOG 4"/>
    <property type="match status" value="1"/>
</dbReference>
<keyword evidence="5" id="KW-1185">Reference proteome</keyword>